<protein>
    <recommendedName>
        <fullName evidence="4">Lipoprotein</fullName>
    </recommendedName>
</protein>
<feature type="signal peptide" evidence="1">
    <location>
        <begin position="1"/>
        <end position="28"/>
    </location>
</feature>
<evidence type="ECO:0000256" key="1">
    <source>
        <dbReference type="SAM" id="SignalP"/>
    </source>
</evidence>
<evidence type="ECO:0008006" key="4">
    <source>
        <dbReference type="Google" id="ProtNLM"/>
    </source>
</evidence>
<sequence length="158" mass="16134">MPSRLALIPRARRSAAAARRLLPVAVVAVGLSLAAAGCSPATSVENADVPKWRATALPSTPPGVVLQDSGKILNRNRIVQEAASVPAGNYVLTAVCDGTGKAFFAVTLDGKPVTEAGAACNGRRETTKVSLPAAGRVDISSSSVDAPLLYAYQLAPAQ</sequence>
<dbReference type="EMBL" id="JWTB01000019">
    <property type="protein sequence ID" value="KIC66851.1"/>
    <property type="molecule type" value="Genomic_DNA"/>
</dbReference>
<comment type="caution">
    <text evidence="2">The sequence shown here is derived from an EMBL/GenBank/DDBJ whole genome shotgun (WGS) entry which is preliminary data.</text>
</comment>
<evidence type="ECO:0000313" key="3">
    <source>
        <dbReference type="Proteomes" id="UP000031196"/>
    </source>
</evidence>
<reference evidence="2 3" key="1">
    <citation type="submission" date="2014-12" db="EMBL/GenBank/DDBJ databases">
        <title>Genome sequencing of Arthrobacter phenanthrenivorans SWC37.</title>
        <authorList>
            <person name="Tan P.W."/>
            <person name="Chan K.-G."/>
        </authorList>
    </citation>
    <scope>NUCLEOTIDE SEQUENCE [LARGE SCALE GENOMIC DNA]</scope>
    <source>
        <strain evidence="2 3">SWC37</strain>
    </source>
</reference>
<organism evidence="2 3">
    <name type="scientific">Pseudarthrobacter phenanthrenivorans</name>
    <name type="common">Arthrobacter phenanthrenivorans</name>
    <dbReference type="NCBI Taxonomy" id="361575"/>
    <lineage>
        <taxon>Bacteria</taxon>
        <taxon>Bacillati</taxon>
        <taxon>Actinomycetota</taxon>
        <taxon>Actinomycetes</taxon>
        <taxon>Micrococcales</taxon>
        <taxon>Micrococcaceae</taxon>
        <taxon>Pseudarthrobacter</taxon>
    </lineage>
</organism>
<dbReference type="OrthoDB" id="4941933at2"/>
<dbReference type="RefSeq" id="WP_043452441.1">
    <property type="nucleotide sequence ID" value="NZ_JWTB01000019.1"/>
</dbReference>
<dbReference type="Proteomes" id="UP000031196">
    <property type="component" value="Unassembled WGS sequence"/>
</dbReference>
<gene>
    <name evidence="2" type="ORF">RM50_10675</name>
</gene>
<evidence type="ECO:0000313" key="2">
    <source>
        <dbReference type="EMBL" id="KIC66851.1"/>
    </source>
</evidence>
<proteinExistence type="predicted"/>
<accession>A0A0B4DJJ2</accession>
<keyword evidence="1" id="KW-0732">Signal</keyword>
<feature type="chain" id="PRO_5038366839" description="Lipoprotein" evidence="1">
    <location>
        <begin position="29"/>
        <end position="158"/>
    </location>
</feature>
<name>A0A0B4DJJ2_PSEPS</name>
<dbReference type="AlphaFoldDB" id="A0A0B4DJJ2"/>